<name>A0AA38M7F9_9CUCU</name>
<evidence type="ECO:0000313" key="2">
    <source>
        <dbReference type="EMBL" id="KAJ3645968.1"/>
    </source>
</evidence>
<gene>
    <name evidence="2" type="ORF">Zmor_023584</name>
</gene>
<accession>A0AA38M7F9</accession>
<feature type="compositionally biased region" description="Basic and acidic residues" evidence="1">
    <location>
        <begin position="107"/>
        <end position="116"/>
    </location>
</feature>
<comment type="caution">
    <text evidence="2">The sequence shown here is derived from an EMBL/GenBank/DDBJ whole genome shotgun (WGS) entry which is preliminary data.</text>
</comment>
<dbReference type="Proteomes" id="UP001168821">
    <property type="component" value="Unassembled WGS sequence"/>
</dbReference>
<feature type="compositionally biased region" description="Basic and acidic residues" evidence="1">
    <location>
        <begin position="46"/>
        <end position="55"/>
    </location>
</feature>
<feature type="compositionally biased region" description="Basic and acidic residues" evidence="1">
    <location>
        <begin position="83"/>
        <end position="93"/>
    </location>
</feature>
<feature type="region of interest" description="Disordered" evidence="1">
    <location>
        <begin position="83"/>
        <end position="116"/>
    </location>
</feature>
<dbReference type="AlphaFoldDB" id="A0AA38M7F9"/>
<organism evidence="2 3">
    <name type="scientific">Zophobas morio</name>
    <dbReference type="NCBI Taxonomy" id="2755281"/>
    <lineage>
        <taxon>Eukaryota</taxon>
        <taxon>Metazoa</taxon>
        <taxon>Ecdysozoa</taxon>
        <taxon>Arthropoda</taxon>
        <taxon>Hexapoda</taxon>
        <taxon>Insecta</taxon>
        <taxon>Pterygota</taxon>
        <taxon>Neoptera</taxon>
        <taxon>Endopterygota</taxon>
        <taxon>Coleoptera</taxon>
        <taxon>Polyphaga</taxon>
        <taxon>Cucujiformia</taxon>
        <taxon>Tenebrionidae</taxon>
        <taxon>Zophobas</taxon>
    </lineage>
</organism>
<protein>
    <submittedName>
        <fullName evidence="2">Uncharacterized protein</fullName>
    </submittedName>
</protein>
<evidence type="ECO:0000256" key="1">
    <source>
        <dbReference type="SAM" id="MobiDB-lite"/>
    </source>
</evidence>
<reference evidence="2" key="1">
    <citation type="journal article" date="2023" name="G3 (Bethesda)">
        <title>Whole genome assemblies of Zophobas morio and Tenebrio molitor.</title>
        <authorList>
            <person name="Kaur S."/>
            <person name="Stinson S.A."/>
            <person name="diCenzo G.C."/>
        </authorList>
    </citation>
    <scope>NUCLEOTIDE SEQUENCE</scope>
    <source>
        <strain evidence="2">QUZm001</strain>
    </source>
</reference>
<sequence>MRGTRFQRSEENFRMITPCTWQTCRHWGCFRSEARSHQSSHQLEGCTRHDDEKKGRNGGWNLERTAEDRRRELQGQTLVLHEQEGKGGLEKNSKTTRRCRLPSAENAKMEGGDDRTHGEVGFRRWNPRGMCLLTKHIPFKDYFWRFNFREAKGEYRCRAGERCSTSWGSAKKK</sequence>
<evidence type="ECO:0000313" key="3">
    <source>
        <dbReference type="Proteomes" id="UP001168821"/>
    </source>
</evidence>
<feature type="region of interest" description="Disordered" evidence="1">
    <location>
        <begin position="40"/>
        <end position="66"/>
    </location>
</feature>
<proteinExistence type="predicted"/>
<keyword evidence="3" id="KW-1185">Reference proteome</keyword>
<dbReference type="EMBL" id="JALNTZ010000007">
    <property type="protein sequence ID" value="KAJ3645968.1"/>
    <property type="molecule type" value="Genomic_DNA"/>
</dbReference>